<proteinExistence type="predicted"/>
<dbReference type="EMBL" id="RQIS01000009">
    <property type="protein sequence ID" value="RQH05755.1"/>
    <property type="molecule type" value="Genomic_DNA"/>
</dbReference>
<dbReference type="PANTHER" id="PTHR35279">
    <property type="match status" value="1"/>
</dbReference>
<accession>A0A3N6MUZ0</accession>
<dbReference type="InterPro" id="IPR023296">
    <property type="entry name" value="Glyco_hydro_beta-prop_sf"/>
</dbReference>
<protein>
    <recommendedName>
        <fullName evidence="3">Glycosylase</fullName>
    </recommendedName>
</protein>
<sequence>MTIHWEKLGAVFHTATQGRPWMNNSALTPTPFLIDSNTIRVYAGFRDESGVSRIGYVDVAASDPTKVLKVSDKPVLDVGRDGCFDDNGVILGDVVHGPGGIYMFYVGFQLVAKAKFLAFSGVARSTDGGHSFTRLSESPILDRGKGQSTIGAIHSARFENGRWRLWYASGDDWEMIGNKPFPQYHIRYVEADDLLDIPRQGTLCVDVRDDEYRIGRPRVYRIGGQYFMYYTKGTISGSYFPGLARSEDGVNWIRHDEELGISLSESGWDSQTLCYPALITAGDVTYMFYNGNNMGYDGFGCALARGIAVDEGGM</sequence>
<reference evidence="1 2" key="1">
    <citation type="submission" date="2018-11" db="EMBL/GenBank/DDBJ databases">
        <title>Paraburkholderia sp. DHOA04, isolated from soil.</title>
        <authorList>
            <person name="Gao Z.-H."/>
            <person name="Qiu L.-H."/>
            <person name="Fu J.-C."/>
        </authorList>
    </citation>
    <scope>NUCLEOTIDE SEQUENCE [LARGE SCALE GENOMIC DNA]</scope>
    <source>
        <strain evidence="1 2">DHOA04</strain>
    </source>
</reference>
<dbReference type="RefSeq" id="WP_124151683.1">
    <property type="nucleotide sequence ID" value="NZ_RQIS01000009.1"/>
</dbReference>
<name>A0A3N6MUZ0_9BURK</name>
<evidence type="ECO:0000313" key="1">
    <source>
        <dbReference type="EMBL" id="RQH05755.1"/>
    </source>
</evidence>
<gene>
    <name evidence="1" type="ORF">D1Y85_14155</name>
</gene>
<keyword evidence="2" id="KW-1185">Reference proteome</keyword>
<evidence type="ECO:0000313" key="2">
    <source>
        <dbReference type="Proteomes" id="UP000272778"/>
    </source>
</evidence>
<dbReference type="Proteomes" id="UP000272778">
    <property type="component" value="Unassembled WGS sequence"/>
</dbReference>
<dbReference type="Gene3D" id="2.115.10.20">
    <property type="entry name" value="Glycosyl hydrolase domain, family 43"/>
    <property type="match status" value="2"/>
</dbReference>
<comment type="caution">
    <text evidence="1">The sequence shown here is derived from an EMBL/GenBank/DDBJ whole genome shotgun (WGS) entry which is preliminary data.</text>
</comment>
<organism evidence="1 2">
    <name type="scientific">Paraburkholderia dinghuensis</name>
    <dbReference type="NCBI Taxonomy" id="2305225"/>
    <lineage>
        <taxon>Bacteria</taxon>
        <taxon>Pseudomonadati</taxon>
        <taxon>Pseudomonadota</taxon>
        <taxon>Betaproteobacteria</taxon>
        <taxon>Burkholderiales</taxon>
        <taxon>Burkholderiaceae</taxon>
        <taxon>Paraburkholderia</taxon>
    </lineage>
</organism>
<dbReference type="PANTHER" id="PTHR35279:SF1">
    <property type="entry name" value="ARABINANASE_LEVANSUCRASE_INVERTASE"/>
    <property type="match status" value="1"/>
</dbReference>
<dbReference type="OrthoDB" id="9801455at2"/>
<dbReference type="SUPFAM" id="SSF75005">
    <property type="entry name" value="Arabinanase/levansucrase/invertase"/>
    <property type="match status" value="1"/>
</dbReference>
<evidence type="ECO:0008006" key="3">
    <source>
        <dbReference type="Google" id="ProtNLM"/>
    </source>
</evidence>
<dbReference type="AlphaFoldDB" id="A0A3N6MUZ0"/>